<proteinExistence type="predicted"/>
<feature type="domain" description="CHAT" evidence="1">
    <location>
        <begin position="743"/>
        <end position="1007"/>
    </location>
</feature>
<reference evidence="2 3" key="1">
    <citation type="submission" date="2023-11" db="EMBL/GenBank/DDBJ databases">
        <title>Lentzea sokolovensis, sp. nov., Lentzea kristufkii, sp. nov., and Lentzea miocenensis, sp. nov., rare actinobacteria from Sokolov Coal Basin, Miocene lacustrine sediment, Czech Republic.</title>
        <authorList>
            <person name="Lara A."/>
            <person name="Kotroba L."/>
            <person name="Nouioui I."/>
            <person name="Neumann-Schaal M."/>
            <person name="Mast Y."/>
            <person name="Chronakova A."/>
        </authorList>
    </citation>
    <scope>NUCLEOTIDE SEQUENCE [LARGE SCALE GENOMIC DNA]</scope>
    <source>
        <strain evidence="2 3">BCCO 10_0798</strain>
    </source>
</reference>
<protein>
    <submittedName>
        <fullName evidence="2">CHAT domain-containing protein</fullName>
    </submittedName>
</protein>
<dbReference type="Proteomes" id="UP001271792">
    <property type="component" value="Unassembled WGS sequence"/>
</dbReference>
<sequence>MEPLARLAERLWQFTTGGDPGPLLEDAAVDEAQAVVQVALRTGPGGDEVLDREAVAVVALVHWCRYTVLPKGKCEGDYLYSRSLAQAAGFDHPDQITVGLRSGGEVAGLDTVQVVAEWARQVAARFDASGDQEVLDSTVDHLRARIAVRPDPRLLDAFVALVYRQFLARPDQLWLLEEAVAAARRVLALTPEDDPLRDARTYAFGAVLDARTRISPPDEAVESLRALVSRTADDDPALPGYLLALGRALTDAGETYAVLSRAMEVSPDPSLELLTRYVGVLPSRAPEKVLGVRRAIVAKITAGHPDRPMHVVALADVLRLTGHADETVEMLRSENVEGPWRARALSALSSALGARFEERGDVADLDDAVACAREAEGLGDDLTDRATLGLALLRRFEHLRVRADVEEAVRHLREVVARAPEDHPDRSSWLSNLAAALAFQGPENADEAVALQRAALTGAVNRGEALSGLAVALVRRGRLGDLDEAVTLLREAVETGPTPVRLCNLGEALRVNAERRNDPALLNEAVRVQREALERCAEGAPERAWVLGSLASALLDRFARTHHPRDRGDAVTALRAAVDHTPAPVTERSGSAMRLGRLGAEIGDAEAALAGFGGVVDLLPQLAEGELLGSWQSLGNDAAAWAVSAGRPDRALDLVERSRLLLSGGGEVSLDVGERTVVVINVSRYRCDALLAGPGGVRAVPLPELASAEVAARAHVFLGAQARLESRSLPLPEKATLVGQVRETLDWLWRTVVSPVLDALGPLPSRIWWSPTRLLSVLPLHAATARGGESVLDRVVSSYAGSLRMFAREGLERPCRRVLVVAVPEAHGLPALLGVDDEVRAVRQVAAPTVLRGSEARLAAVTTALAEHDIAHFACHATQSLVDPAESGIVLHDGKLGLAAIAAVPGGAHLAFLSACRTGVGAVDLPDEALHVAAGFQAAGFRHVVGTLWSVEDQSAAEFTAAVYARLAGGAGLDPARTAVAVHEATLSAREEDPYDPMRWAQWFHSGP</sequence>
<dbReference type="InterPro" id="IPR011990">
    <property type="entry name" value="TPR-like_helical_dom_sf"/>
</dbReference>
<dbReference type="Gene3D" id="1.25.40.10">
    <property type="entry name" value="Tetratricopeptide repeat domain"/>
    <property type="match status" value="1"/>
</dbReference>
<evidence type="ECO:0000259" key="1">
    <source>
        <dbReference type="Pfam" id="PF12770"/>
    </source>
</evidence>
<dbReference type="InterPro" id="IPR024983">
    <property type="entry name" value="CHAT_dom"/>
</dbReference>
<organism evidence="2 3">
    <name type="scientific">Lentzea kristufekii</name>
    <dbReference type="NCBI Taxonomy" id="3095430"/>
    <lineage>
        <taxon>Bacteria</taxon>
        <taxon>Bacillati</taxon>
        <taxon>Actinomycetota</taxon>
        <taxon>Actinomycetes</taxon>
        <taxon>Pseudonocardiales</taxon>
        <taxon>Pseudonocardiaceae</taxon>
        <taxon>Lentzea</taxon>
    </lineage>
</organism>
<comment type="caution">
    <text evidence="2">The sequence shown here is derived from an EMBL/GenBank/DDBJ whole genome shotgun (WGS) entry which is preliminary data.</text>
</comment>
<gene>
    <name evidence="2" type="ORF">SK571_11275</name>
</gene>
<evidence type="ECO:0000313" key="2">
    <source>
        <dbReference type="EMBL" id="MDX8049963.1"/>
    </source>
</evidence>
<keyword evidence="3" id="KW-1185">Reference proteome</keyword>
<dbReference type="RefSeq" id="WP_319983978.1">
    <property type="nucleotide sequence ID" value="NZ_JAXAVV010000004.1"/>
</dbReference>
<accession>A0ABU4TPD0</accession>
<dbReference type="SUPFAM" id="SSF48452">
    <property type="entry name" value="TPR-like"/>
    <property type="match status" value="2"/>
</dbReference>
<reference evidence="2 3" key="2">
    <citation type="submission" date="2023-11" db="EMBL/GenBank/DDBJ databases">
        <authorList>
            <person name="Lara A.C."/>
            <person name="Chronakova A."/>
        </authorList>
    </citation>
    <scope>NUCLEOTIDE SEQUENCE [LARGE SCALE GENOMIC DNA]</scope>
    <source>
        <strain evidence="2 3">BCCO 10_0798</strain>
    </source>
</reference>
<evidence type="ECO:0000313" key="3">
    <source>
        <dbReference type="Proteomes" id="UP001271792"/>
    </source>
</evidence>
<name>A0ABU4TPD0_9PSEU</name>
<dbReference type="EMBL" id="JAXAVV010000004">
    <property type="protein sequence ID" value="MDX8049963.1"/>
    <property type="molecule type" value="Genomic_DNA"/>
</dbReference>
<dbReference type="Pfam" id="PF12770">
    <property type="entry name" value="CHAT"/>
    <property type="match status" value="1"/>
</dbReference>